<keyword evidence="2" id="KW-0614">Plasmid</keyword>
<accession>A0A4D8QAU8</accession>
<proteinExistence type="predicted"/>
<evidence type="ECO:0000313" key="3">
    <source>
        <dbReference type="Proteomes" id="UP000298596"/>
    </source>
</evidence>
<sequence length="196" mass="19908">MGGAHDRLDLRQGCGQALDEHLHQTLKGAVLAAGAGALAARQGPLDLAGLALKDAALDALQAAQQPEPGFGRAPDRGQTRDDPGIAVEGQGLVILLRMLAEPDGDAADGGGGQAVVAQPVSARMRSGAAPRDWVAVACQCASSITAPITGGRTSKSNRASVANASSRRWRTSVRSTGWPITCSRRLSAPAAMAAST</sequence>
<reference evidence="2 3" key="1">
    <citation type="submission" date="2018-09" db="EMBL/GenBank/DDBJ databases">
        <title>Whole genome based analysis of evolution and adaptive divergence in Indian and Brazilian strains of Azospirillum brasilense.</title>
        <authorList>
            <person name="Singh C."/>
            <person name="Tripathi A.K."/>
        </authorList>
    </citation>
    <scope>NUCLEOTIDE SEQUENCE [LARGE SCALE GENOMIC DNA]</scope>
    <source>
        <strain evidence="2 3">MTCC4036</strain>
        <plasmid evidence="2 3">p7</plasmid>
    </source>
</reference>
<feature type="region of interest" description="Disordered" evidence="1">
    <location>
        <begin position="147"/>
        <end position="168"/>
    </location>
</feature>
<dbReference type="Proteomes" id="UP000298596">
    <property type="component" value="Plasmid p7"/>
</dbReference>
<geneLocation type="plasmid" evidence="2 3">
    <name>p7</name>
</geneLocation>
<dbReference type="EMBL" id="CP032337">
    <property type="protein sequence ID" value="QCO07497.1"/>
    <property type="molecule type" value="Genomic_DNA"/>
</dbReference>
<feature type="compositionally biased region" description="Low complexity" evidence="1">
    <location>
        <begin position="154"/>
        <end position="168"/>
    </location>
</feature>
<gene>
    <name evidence="2" type="ORF">D3867_37060</name>
</gene>
<protein>
    <submittedName>
        <fullName evidence="2">Uncharacterized protein</fullName>
    </submittedName>
</protein>
<evidence type="ECO:0000256" key="1">
    <source>
        <dbReference type="SAM" id="MobiDB-lite"/>
    </source>
</evidence>
<organism evidence="2 3">
    <name type="scientific">Azospirillum brasilense</name>
    <dbReference type="NCBI Taxonomy" id="192"/>
    <lineage>
        <taxon>Bacteria</taxon>
        <taxon>Pseudomonadati</taxon>
        <taxon>Pseudomonadota</taxon>
        <taxon>Alphaproteobacteria</taxon>
        <taxon>Rhodospirillales</taxon>
        <taxon>Azospirillaceae</taxon>
        <taxon>Azospirillum</taxon>
    </lineage>
</organism>
<name>A0A4D8QAU8_AZOBR</name>
<dbReference type="AlphaFoldDB" id="A0A4D8QAU8"/>
<evidence type="ECO:0000313" key="2">
    <source>
        <dbReference type="EMBL" id="QCO07497.1"/>
    </source>
</evidence>